<reference evidence="3 4" key="1">
    <citation type="submission" date="2017-02" db="EMBL/GenBank/DDBJ databases">
        <title>Draft genome of Saccharomonospora sp. 154.</title>
        <authorList>
            <person name="Alonso-Carmona G.S."/>
            <person name="De La Haba R."/>
            <person name="Vera-Gargallo B."/>
            <person name="Sandoval-Trujillo A.H."/>
            <person name="Ramirez-Duran N."/>
            <person name="Ventosa A."/>
        </authorList>
    </citation>
    <scope>NUCLEOTIDE SEQUENCE [LARGE SCALE GENOMIC DNA]</scope>
    <source>
        <strain evidence="3 4">LRS4.154</strain>
    </source>
</reference>
<feature type="domain" description="Mce/MlaD" evidence="1">
    <location>
        <begin position="37"/>
        <end position="109"/>
    </location>
</feature>
<sequence length="332" mass="34581">MTTRFRWRARRLAVVLTVAAVATAGALWWVFADHGDKRITAYVDRAVGVYAGSDVKVLGVPVGTVESVSPEPDRVKLVLRVDGDAPVAADSRALIVSPSVVADRYVQLSDLARGGPRIADGTVIPRSRTAEPVELDELYSSLDDLAATLGPDGANADGALSDLLDTGAGVLDGNGEAFSASVRNFGDLARTLADSDDDLFATVDSLATFTAMLAGNDGAVREATGQLANVSDLLAADREELSAALATLGDALADLQSFVTDHREALTTGITDLADITSVVVDQRASLAEALDIAPVAAENAYRTFDPDSGTLQSRANPLEFLPLVTATGGDR</sequence>
<dbReference type="RefSeq" id="WP_081194431.1">
    <property type="nucleotide sequence ID" value="NZ_MWIH01000008.1"/>
</dbReference>
<evidence type="ECO:0000259" key="2">
    <source>
        <dbReference type="Pfam" id="PF11887"/>
    </source>
</evidence>
<dbReference type="InterPro" id="IPR024516">
    <property type="entry name" value="Mce_C"/>
</dbReference>
<dbReference type="PANTHER" id="PTHR33371">
    <property type="entry name" value="INTERMEMBRANE PHOSPHOLIPID TRANSPORT SYSTEM BINDING PROTEIN MLAD-RELATED"/>
    <property type="match status" value="1"/>
</dbReference>
<evidence type="ECO:0000313" key="4">
    <source>
        <dbReference type="Proteomes" id="UP000192591"/>
    </source>
</evidence>
<name>A0A1V8ZYP1_SACPI</name>
<evidence type="ECO:0000259" key="1">
    <source>
        <dbReference type="Pfam" id="PF02470"/>
    </source>
</evidence>
<dbReference type="InterPro" id="IPR003399">
    <property type="entry name" value="Mce/MlaD"/>
</dbReference>
<dbReference type="PANTHER" id="PTHR33371:SF4">
    <property type="entry name" value="INTERMEMBRANE PHOSPHOLIPID TRANSPORT SYSTEM BINDING PROTEIN MLAD"/>
    <property type="match status" value="1"/>
</dbReference>
<dbReference type="Proteomes" id="UP000192591">
    <property type="component" value="Unassembled WGS sequence"/>
</dbReference>
<dbReference type="InterPro" id="IPR052336">
    <property type="entry name" value="MlaD_Phospholipid_Transporter"/>
</dbReference>
<dbReference type="EMBL" id="MWIH01000008">
    <property type="protein sequence ID" value="OQO90047.1"/>
    <property type="molecule type" value="Genomic_DNA"/>
</dbReference>
<dbReference type="NCBIfam" id="TIGR00996">
    <property type="entry name" value="Mtu_fam_mce"/>
    <property type="match status" value="1"/>
</dbReference>
<proteinExistence type="predicted"/>
<keyword evidence="4" id="KW-1185">Reference proteome</keyword>
<dbReference type="AlphaFoldDB" id="A0A1V8ZYP1"/>
<accession>A0A1V8ZYP1</accession>
<gene>
    <name evidence="3" type="ORF">B1813_19690</name>
</gene>
<evidence type="ECO:0000313" key="3">
    <source>
        <dbReference type="EMBL" id="OQO90047.1"/>
    </source>
</evidence>
<protein>
    <submittedName>
        <fullName evidence="3">ABC transporter substrate-binding protein</fullName>
    </submittedName>
</protein>
<feature type="domain" description="Mammalian cell entry C-terminal" evidence="2">
    <location>
        <begin position="116"/>
        <end position="294"/>
    </location>
</feature>
<comment type="caution">
    <text evidence="3">The sequence shown here is derived from an EMBL/GenBank/DDBJ whole genome shotgun (WGS) entry which is preliminary data.</text>
</comment>
<dbReference type="GO" id="GO:0005576">
    <property type="term" value="C:extracellular region"/>
    <property type="evidence" value="ECO:0007669"/>
    <property type="project" value="TreeGrafter"/>
</dbReference>
<dbReference type="InterPro" id="IPR005693">
    <property type="entry name" value="Mce"/>
</dbReference>
<dbReference type="STRING" id="1962155.B1813_19690"/>
<dbReference type="Pfam" id="PF11887">
    <property type="entry name" value="Mce4_CUP1"/>
    <property type="match status" value="1"/>
</dbReference>
<organism evidence="3 4">
    <name type="scientific">Saccharomonospora piscinae</name>
    <dbReference type="NCBI Taxonomy" id="687388"/>
    <lineage>
        <taxon>Bacteria</taxon>
        <taxon>Bacillati</taxon>
        <taxon>Actinomycetota</taxon>
        <taxon>Actinomycetes</taxon>
        <taxon>Pseudonocardiales</taxon>
        <taxon>Pseudonocardiaceae</taxon>
        <taxon>Saccharomonospora</taxon>
    </lineage>
</organism>
<dbReference type="Pfam" id="PF02470">
    <property type="entry name" value="MlaD"/>
    <property type="match status" value="1"/>
</dbReference>